<evidence type="ECO:0000256" key="2">
    <source>
        <dbReference type="ARBA" id="ARBA00022448"/>
    </source>
</evidence>
<dbReference type="InterPro" id="IPR005318">
    <property type="entry name" value="OM_porin_bac"/>
</dbReference>
<dbReference type="PANTHER" id="PTHR34596:SF2">
    <property type="entry name" value="CHITOPORIN"/>
    <property type="match status" value="1"/>
</dbReference>
<dbReference type="PANTHER" id="PTHR34596">
    <property type="entry name" value="CHITOPORIN"/>
    <property type="match status" value="1"/>
</dbReference>
<dbReference type="EMBL" id="JAAQYP010000009">
    <property type="protein sequence ID" value="NNA95010.1"/>
    <property type="molecule type" value="Genomic_DNA"/>
</dbReference>
<evidence type="ECO:0000313" key="5">
    <source>
        <dbReference type="EMBL" id="NNA95010.1"/>
    </source>
</evidence>
<protein>
    <submittedName>
        <fullName evidence="5">OprD family porin</fullName>
    </submittedName>
</protein>
<comment type="caution">
    <text evidence="5">The sequence shown here is derived from an EMBL/GenBank/DDBJ whole genome shotgun (WGS) entry which is preliminary data.</text>
</comment>
<dbReference type="GO" id="GO:0016020">
    <property type="term" value="C:membrane"/>
    <property type="evidence" value="ECO:0007669"/>
    <property type="project" value="InterPro"/>
</dbReference>
<accession>A0A7Y1QKF7</accession>
<dbReference type="GeneID" id="70100058"/>
<dbReference type="InterPro" id="IPR023614">
    <property type="entry name" value="Porin_dom_sf"/>
</dbReference>
<gene>
    <name evidence="5" type="ORF">HBO33_07535</name>
</gene>
<sequence length="422" mass="46518">MNNKKVYVLIVVAAASMQARAEEPLPTNGFIQDSSLNILLRNAYISRDYKDGNQDKAEWGQAISARFTSGFTDGFIGFGINSFADYAVRLDGGKGRSGAGGIDFFKQGDSGAPADDIAKAGASIKLRLSKTVVEYGDQMPVLPVLRHDSARLLPDAYTGTLITSRELEGLEVNLGRFTAQSRKSAEGRDSGGLDRIDVYGVRYRFNNRLSAALYASDIQQVLKRHYANLLYEMPLEQERSLTVDFNAYKTRLDKDFAAGAGRDNVIWSLAATYKTGPHAFMLAHQRNTGDTGYIYGRYQNAGGVGDSNGTIYVANSYWSDFNAEDERSWQLSYAYDFGASGVPGLSYRVAYVRGDNIKTQSTGDGRETELFNQLQYVVQSGKAKDLSFKVRSSHLNVSNKASNYNIGGNELRIFVDYPISIF</sequence>
<evidence type="ECO:0000256" key="3">
    <source>
        <dbReference type="ARBA" id="ARBA00022729"/>
    </source>
</evidence>
<proteinExistence type="inferred from homology"/>
<keyword evidence="2" id="KW-0813">Transport</keyword>
<keyword evidence="3 4" id="KW-0732">Signal</keyword>
<dbReference type="Gene3D" id="2.40.160.10">
    <property type="entry name" value="Porin"/>
    <property type="match status" value="1"/>
</dbReference>
<dbReference type="Proteomes" id="UP000542111">
    <property type="component" value="Unassembled WGS sequence"/>
</dbReference>
<dbReference type="AlphaFoldDB" id="A0A7Y1QKF7"/>
<reference evidence="5 6" key="1">
    <citation type="journal article" date="2020" name="Front. Microbiol.">
        <title>Genetic Organization of the aprX-lipA2 Operon Affects the Proteolytic Potential of Pseudomonas Species in Milk.</title>
        <authorList>
            <person name="Maier C."/>
            <person name="Huptas C."/>
            <person name="von Neubeck M."/>
            <person name="Scherer S."/>
            <person name="Wenning M."/>
            <person name="Lucking G."/>
        </authorList>
    </citation>
    <scope>NUCLEOTIDE SEQUENCE [LARGE SCALE GENOMIC DNA]</scope>
    <source>
        <strain evidence="5 6">G4779</strain>
    </source>
</reference>
<dbReference type="OrthoDB" id="6759120at2"/>
<feature type="chain" id="PRO_5031032804" evidence="4">
    <location>
        <begin position="22"/>
        <end position="422"/>
    </location>
</feature>
<name>A0A7Y1QKF7_9PSED</name>
<comment type="similarity">
    <text evidence="1">Belongs to the outer membrane porin (Opr) (TC 1.B.25) family.</text>
</comment>
<dbReference type="Pfam" id="PF03573">
    <property type="entry name" value="OprD"/>
    <property type="match status" value="1"/>
</dbReference>
<evidence type="ECO:0000256" key="1">
    <source>
        <dbReference type="ARBA" id="ARBA00009075"/>
    </source>
</evidence>
<evidence type="ECO:0000313" key="6">
    <source>
        <dbReference type="Proteomes" id="UP000542111"/>
    </source>
</evidence>
<feature type="signal peptide" evidence="4">
    <location>
        <begin position="1"/>
        <end position="21"/>
    </location>
</feature>
<organism evidence="5 6">
    <name type="scientific">Pseudomonas gessardii</name>
    <dbReference type="NCBI Taxonomy" id="78544"/>
    <lineage>
        <taxon>Bacteria</taxon>
        <taxon>Pseudomonadati</taxon>
        <taxon>Pseudomonadota</taxon>
        <taxon>Gammaproteobacteria</taxon>
        <taxon>Pseudomonadales</taxon>
        <taxon>Pseudomonadaceae</taxon>
        <taxon>Pseudomonas</taxon>
    </lineage>
</organism>
<evidence type="ECO:0000256" key="4">
    <source>
        <dbReference type="SAM" id="SignalP"/>
    </source>
</evidence>
<dbReference type="RefSeq" id="WP_076960906.1">
    <property type="nucleotide sequence ID" value="NZ_CBCRYT010000001.1"/>
</dbReference>
<dbReference type="GO" id="GO:0015288">
    <property type="term" value="F:porin activity"/>
    <property type="evidence" value="ECO:0007669"/>
    <property type="project" value="TreeGrafter"/>
</dbReference>